<name>A0A0A8Y3X6_ARUDO</name>
<protein>
    <submittedName>
        <fullName evidence="2">PsaJ</fullName>
    </submittedName>
</protein>
<organism evidence="2">
    <name type="scientific">Arundo donax</name>
    <name type="common">Giant reed</name>
    <name type="synonym">Donax arundinaceus</name>
    <dbReference type="NCBI Taxonomy" id="35708"/>
    <lineage>
        <taxon>Eukaryota</taxon>
        <taxon>Viridiplantae</taxon>
        <taxon>Streptophyta</taxon>
        <taxon>Embryophyta</taxon>
        <taxon>Tracheophyta</taxon>
        <taxon>Spermatophyta</taxon>
        <taxon>Magnoliopsida</taxon>
        <taxon>Liliopsida</taxon>
        <taxon>Poales</taxon>
        <taxon>Poaceae</taxon>
        <taxon>PACMAD clade</taxon>
        <taxon>Arundinoideae</taxon>
        <taxon>Arundineae</taxon>
        <taxon>Arundo</taxon>
    </lineage>
</organism>
<dbReference type="EMBL" id="GBRH01277331">
    <property type="protein sequence ID" value="JAD20564.1"/>
    <property type="molecule type" value="Transcribed_RNA"/>
</dbReference>
<evidence type="ECO:0000256" key="1">
    <source>
        <dbReference type="SAM" id="SignalP"/>
    </source>
</evidence>
<feature type="signal peptide" evidence="1">
    <location>
        <begin position="1"/>
        <end position="23"/>
    </location>
</feature>
<accession>A0A0A8Y3X6</accession>
<dbReference type="AlphaFoldDB" id="A0A0A8Y3X6"/>
<proteinExistence type="predicted"/>
<evidence type="ECO:0000313" key="2">
    <source>
        <dbReference type="EMBL" id="JAD20564.1"/>
    </source>
</evidence>
<reference evidence="2" key="1">
    <citation type="submission" date="2014-09" db="EMBL/GenBank/DDBJ databases">
        <authorList>
            <person name="Magalhaes I.L.F."/>
            <person name="Oliveira U."/>
            <person name="Santos F.R."/>
            <person name="Vidigal T.H.D.A."/>
            <person name="Brescovit A.D."/>
            <person name="Santos A.J."/>
        </authorList>
    </citation>
    <scope>NUCLEOTIDE SEQUENCE</scope>
    <source>
        <tissue evidence="2">Shoot tissue taken approximately 20 cm above the soil surface</tissue>
    </source>
</reference>
<sequence>MTLRFNLIHLFFLFASYTKKGFKENFCHVTKNSISRIGITRMKKKGNDKASGNKRLISINKPAKAPNHRVLSTGATERYVFISRIENPPSLLEYIYDQILLPVCISFV</sequence>
<reference evidence="2" key="2">
    <citation type="journal article" date="2015" name="Data Brief">
        <title>Shoot transcriptome of the giant reed, Arundo donax.</title>
        <authorList>
            <person name="Barrero R.A."/>
            <person name="Guerrero F.D."/>
            <person name="Moolhuijzen P."/>
            <person name="Goolsby J.A."/>
            <person name="Tidwell J."/>
            <person name="Bellgard S.E."/>
            <person name="Bellgard M.I."/>
        </authorList>
    </citation>
    <scope>NUCLEOTIDE SEQUENCE</scope>
    <source>
        <tissue evidence="2">Shoot tissue taken approximately 20 cm above the soil surface</tissue>
    </source>
</reference>
<feature type="chain" id="PRO_5002044588" evidence="1">
    <location>
        <begin position="24"/>
        <end position="108"/>
    </location>
</feature>
<keyword evidence="1" id="KW-0732">Signal</keyword>